<feature type="domain" description="Alpha-D-phosphohexomutase alpha/beta/alpha" evidence="11">
    <location>
        <begin position="328"/>
        <end position="435"/>
    </location>
</feature>
<comment type="similarity">
    <text evidence="6">Belongs to the phosphohexose mutase family.</text>
</comment>
<dbReference type="InterPro" id="IPR005844">
    <property type="entry name" value="A-D-PHexomutase_a/b/a-I"/>
</dbReference>
<reference evidence="12" key="1">
    <citation type="submission" date="2021-06" db="EMBL/GenBank/DDBJ databases">
        <title>Complete genome sequence of Nocardioides sp. G188.</title>
        <authorList>
            <person name="Im W.-T."/>
        </authorList>
    </citation>
    <scope>NUCLEOTIDE SEQUENCE</scope>
    <source>
        <strain evidence="12">G188</strain>
    </source>
</reference>
<dbReference type="InterPro" id="IPR016066">
    <property type="entry name" value="A-D-PHexomutase_CS"/>
</dbReference>
<protein>
    <submittedName>
        <fullName evidence="12">Phospho-sugar mutase</fullName>
    </submittedName>
</protein>
<evidence type="ECO:0000256" key="4">
    <source>
        <dbReference type="ARBA" id="ARBA00022842"/>
    </source>
</evidence>
<evidence type="ECO:0000313" key="12">
    <source>
        <dbReference type="EMBL" id="QWZ06812.1"/>
    </source>
</evidence>
<sequence length="559" mass="57910">MTPQELLGRARAWAAEDPDPQTRAELEDLLGQASAETWADTTTGSGAAAELADAFDGRLEFGTAGLRGKLGAGPNRMNRVVVIRAAAGLAAYLLKQGHAGGTVVVGYDARHNSAVFAEDTAAVMVGAGLDAVLLPRPLPTPVLAYAIRSLGCVAGVMVTASHNPPEDNGYKVYLGDGSQIVPPADAEISAAIDAVGPLDTVRRADGWTRLGEDVVDSYLSDVVALVDPDGPRDLTVVYTPLHGVGGETVARVMERAGFAAPHVATAQAEPDPDFPTVAFPNPEEPGAMDLAMALAAEVGADVVVANDPDADRCAVAVPDAHGWRMLRGDEVGALLGDFLLRSGAEGVYANSIVSSTLLGTLAAAAGQPHRETLTGFKWIGRVEGLAFGYEEALGYCVAPGLVRDKDGVSALLLVLELAARLRSEGRTLTDRLDDLAREHGLHATDQLSVRVTDLSLIAAAMDRLRTAPPATLGGLAVESVDDLAEGGADLPPTEGLRFRLADRARVIVRPSGTEPKIKCYLEVVVPVEPGEPGGVDAARISAAGRLDAIRGDLAAAAGL</sequence>
<evidence type="ECO:0000313" key="13">
    <source>
        <dbReference type="Proteomes" id="UP000683575"/>
    </source>
</evidence>
<dbReference type="Pfam" id="PF02880">
    <property type="entry name" value="PGM_PMM_III"/>
    <property type="match status" value="1"/>
</dbReference>
<dbReference type="InterPro" id="IPR005845">
    <property type="entry name" value="A-D-PHexomutase_a/b/a-II"/>
</dbReference>
<dbReference type="GO" id="GO:0006166">
    <property type="term" value="P:purine ribonucleoside salvage"/>
    <property type="evidence" value="ECO:0007669"/>
    <property type="project" value="TreeGrafter"/>
</dbReference>
<dbReference type="GO" id="GO:0005975">
    <property type="term" value="P:carbohydrate metabolic process"/>
    <property type="evidence" value="ECO:0007669"/>
    <property type="project" value="InterPro"/>
</dbReference>
<evidence type="ECO:0000256" key="6">
    <source>
        <dbReference type="RuleBase" id="RU004326"/>
    </source>
</evidence>
<evidence type="ECO:0000259" key="8">
    <source>
        <dbReference type="Pfam" id="PF00408"/>
    </source>
</evidence>
<dbReference type="CDD" id="cd05799">
    <property type="entry name" value="PGM2"/>
    <property type="match status" value="1"/>
</dbReference>
<evidence type="ECO:0000256" key="1">
    <source>
        <dbReference type="ARBA" id="ARBA00001946"/>
    </source>
</evidence>
<accession>A0A975SVR6</accession>
<proteinExistence type="inferred from homology"/>
<evidence type="ECO:0000256" key="3">
    <source>
        <dbReference type="ARBA" id="ARBA00022723"/>
    </source>
</evidence>
<organism evidence="12 13">
    <name type="scientific">Nocardioides panacis</name>
    <dbReference type="NCBI Taxonomy" id="2849501"/>
    <lineage>
        <taxon>Bacteria</taxon>
        <taxon>Bacillati</taxon>
        <taxon>Actinomycetota</taxon>
        <taxon>Actinomycetes</taxon>
        <taxon>Propionibacteriales</taxon>
        <taxon>Nocardioidaceae</taxon>
        <taxon>Nocardioides</taxon>
    </lineage>
</organism>
<dbReference type="Pfam" id="PF02879">
    <property type="entry name" value="PGM_PMM_II"/>
    <property type="match status" value="1"/>
</dbReference>
<keyword evidence="3 6" id="KW-0479">Metal-binding</keyword>
<dbReference type="PANTHER" id="PTHR45745:SF1">
    <property type="entry name" value="PHOSPHOGLUCOMUTASE 2B-RELATED"/>
    <property type="match status" value="1"/>
</dbReference>
<feature type="domain" description="Alpha-D-phosphohexomutase alpha/beta/alpha" evidence="9">
    <location>
        <begin position="59"/>
        <end position="194"/>
    </location>
</feature>
<name>A0A975SVR6_9ACTN</name>
<dbReference type="Pfam" id="PF02878">
    <property type="entry name" value="PGM_PMM_I"/>
    <property type="match status" value="1"/>
</dbReference>
<evidence type="ECO:0000259" key="11">
    <source>
        <dbReference type="Pfam" id="PF02880"/>
    </source>
</evidence>
<feature type="region of interest" description="Disordered" evidence="7">
    <location>
        <begin position="1"/>
        <end position="20"/>
    </location>
</feature>
<evidence type="ECO:0000256" key="2">
    <source>
        <dbReference type="ARBA" id="ARBA00022553"/>
    </source>
</evidence>
<feature type="domain" description="Alpha-D-phosphohexomutase alpha/beta/alpha" evidence="10">
    <location>
        <begin position="217"/>
        <end position="319"/>
    </location>
</feature>
<feature type="domain" description="Alpha-D-phosphohexomutase C-terminal" evidence="8">
    <location>
        <begin position="450"/>
        <end position="523"/>
    </location>
</feature>
<dbReference type="AlphaFoldDB" id="A0A975SVR6"/>
<keyword evidence="13" id="KW-1185">Reference proteome</keyword>
<comment type="cofactor">
    <cofactor evidence="1">
        <name>Mg(2+)</name>
        <dbReference type="ChEBI" id="CHEBI:18420"/>
    </cofactor>
</comment>
<evidence type="ECO:0000259" key="10">
    <source>
        <dbReference type="Pfam" id="PF02879"/>
    </source>
</evidence>
<evidence type="ECO:0000256" key="7">
    <source>
        <dbReference type="SAM" id="MobiDB-lite"/>
    </source>
</evidence>
<dbReference type="Proteomes" id="UP000683575">
    <property type="component" value="Chromosome"/>
</dbReference>
<gene>
    <name evidence="12" type="ORF">KRR39_14885</name>
</gene>
<dbReference type="InterPro" id="IPR005843">
    <property type="entry name" value="A-D-PHexomutase_C"/>
</dbReference>
<dbReference type="Pfam" id="PF00408">
    <property type="entry name" value="PGM_PMM_IV"/>
    <property type="match status" value="1"/>
</dbReference>
<dbReference type="GO" id="GO:0000287">
    <property type="term" value="F:magnesium ion binding"/>
    <property type="evidence" value="ECO:0007669"/>
    <property type="project" value="InterPro"/>
</dbReference>
<keyword evidence="4 6" id="KW-0460">Magnesium</keyword>
<keyword evidence="2" id="KW-0597">Phosphoprotein</keyword>
<dbReference type="PANTHER" id="PTHR45745">
    <property type="entry name" value="PHOSPHOMANNOMUTASE 45A"/>
    <property type="match status" value="1"/>
</dbReference>
<dbReference type="KEGG" id="nps:KRR39_14885"/>
<dbReference type="GO" id="GO:0008973">
    <property type="term" value="F:phosphopentomutase activity"/>
    <property type="evidence" value="ECO:0007669"/>
    <property type="project" value="TreeGrafter"/>
</dbReference>
<dbReference type="EMBL" id="CP077062">
    <property type="protein sequence ID" value="QWZ06812.1"/>
    <property type="molecule type" value="Genomic_DNA"/>
</dbReference>
<evidence type="ECO:0000256" key="5">
    <source>
        <dbReference type="ARBA" id="ARBA00023235"/>
    </source>
</evidence>
<evidence type="ECO:0000259" key="9">
    <source>
        <dbReference type="Pfam" id="PF02878"/>
    </source>
</evidence>
<dbReference type="RefSeq" id="WP_216938047.1">
    <property type="nucleotide sequence ID" value="NZ_CP077062.1"/>
</dbReference>
<dbReference type="InterPro" id="IPR005846">
    <property type="entry name" value="A-D-PHexomutase_a/b/a-III"/>
</dbReference>
<keyword evidence="5" id="KW-0413">Isomerase</keyword>
<dbReference type="PROSITE" id="PS00710">
    <property type="entry name" value="PGM_PMM"/>
    <property type="match status" value="1"/>
</dbReference>